<dbReference type="KEGG" id="rsin:B6N60_03931"/>
<dbReference type="GO" id="GO:0008360">
    <property type="term" value="P:regulation of cell shape"/>
    <property type="evidence" value="ECO:0007669"/>
    <property type="project" value="UniProtKB-UniRule"/>
</dbReference>
<dbReference type="Proteomes" id="UP000683511">
    <property type="component" value="Chromosome"/>
</dbReference>
<evidence type="ECO:0000259" key="7">
    <source>
        <dbReference type="PROSITE" id="PS52029"/>
    </source>
</evidence>
<feature type="active site" description="Proton donor/acceptor" evidence="6">
    <location>
        <position position="132"/>
    </location>
</feature>
<feature type="domain" description="L,D-TPase catalytic" evidence="7">
    <location>
        <begin position="59"/>
        <end position="172"/>
    </location>
</feature>
<evidence type="ECO:0000256" key="1">
    <source>
        <dbReference type="ARBA" id="ARBA00004752"/>
    </source>
</evidence>
<dbReference type="GO" id="GO:0071555">
    <property type="term" value="P:cell wall organization"/>
    <property type="evidence" value="ECO:0007669"/>
    <property type="project" value="UniProtKB-UniRule"/>
</dbReference>
<dbReference type="GO" id="GO:0005576">
    <property type="term" value="C:extracellular region"/>
    <property type="evidence" value="ECO:0007669"/>
    <property type="project" value="TreeGrafter"/>
</dbReference>
<dbReference type="AlphaFoldDB" id="A0A975TAI0"/>
<keyword evidence="9" id="KW-1185">Reference proteome</keyword>
<dbReference type="PANTHER" id="PTHR30582:SF2">
    <property type="entry name" value="L,D-TRANSPEPTIDASE YCIB-RELATED"/>
    <property type="match status" value="1"/>
</dbReference>
<comment type="pathway">
    <text evidence="1 6">Cell wall biogenesis; peptidoglycan biosynthesis.</text>
</comment>
<reference evidence="8" key="1">
    <citation type="submission" date="2017-04" db="EMBL/GenBank/DDBJ databases">
        <title>Genome deletions in a multicellular cyanobacterial endosymbiont for morphological adaptation in marine diatoms.</title>
        <authorList>
            <person name="Wang Y."/>
            <person name="Gao H."/>
            <person name="Li R."/>
            <person name="Xu X."/>
        </authorList>
    </citation>
    <scope>NUCLEOTIDE SEQUENCE</scope>
    <source>
        <strain evidence="8">FACHB 800</strain>
    </source>
</reference>
<dbReference type="InterPro" id="IPR038063">
    <property type="entry name" value="Transpep_catalytic_dom"/>
</dbReference>
<dbReference type="PANTHER" id="PTHR30582">
    <property type="entry name" value="L,D-TRANSPEPTIDASE"/>
    <property type="match status" value="1"/>
</dbReference>
<sequence length="173" mass="19410">MFAMKNLTCVDWVRPFKVLLTSAVVSLTVINPVVGTGIPNTKTGKIQQAVAQLQKSDQRWIQINLAKQNLIAWEGNKPVYAITISSGKRATPTRIGTFKIQSMHKVTRMRGRGYDVPNVPYAMFYDGNYGIHGAYWHRRFGTPVSHGCVNLAPNHAKWLFNWSKVGTPVVIQK</sequence>
<proteinExistence type="predicted"/>
<accession>A0A975TAI0</accession>
<dbReference type="InterPro" id="IPR050979">
    <property type="entry name" value="LD-transpeptidase"/>
</dbReference>
<dbReference type="SUPFAM" id="SSF141523">
    <property type="entry name" value="L,D-transpeptidase catalytic domain-like"/>
    <property type="match status" value="1"/>
</dbReference>
<evidence type="ECO:0000256" key="3">
    <source>
        <dbReference type="ARBA" id="ARBA00022960"/>
    </source>
</evidence>
<dbReference type="PROSITE" id="PS52029">
    <property type="entry name" value="LD_TPASE"/>
    <property type="match status" value="1"/>
</dbReference>
<dbReference type="Pfam" id="PF03734">
    <property type="entry name" value="YkuD"/>
    <property type="match status" value="1"/>
</dbReference>
<evidence type="ECO:0000256" key="4">
    <source>
        <dbReference type="ARBA" id="ARBA00022984"/>
    </source>
</evidence>
<evidence type="ECO:0000313" key="9">
    <source>
        <dbReference type="Proteomes" id="UP000683511"/>
    </source>
</evidence>
<keyword evidence="2" id="KW-0808">Transferase</keyword>
<evidence type="ECO:0000256" key="6">
    <source>
        <dbReference type="PROSITE-ProRule" id="PRU01373"/>
    </source>
</evidence>
<keyword evidence="4 6" id="KW-0573">Peptidoglycan synthesis</keyword>
<name>A0A975TAI0_9NOST</name>
<evidence type="ECO:0000256" key="5">
    <source>
        <dbReference type="ARBA" id="ARBA00023316"/>
    </source>
</evidence>
<evidence type="ECO:0000313" key="8">
    <source>
        <dbReference type="EMBL" id="QXE25218.1"/>
    </source>
</evidence>
<keyword evidence="5 6" id="KW-0961">Cell wall biogenesis/degradation</keyword>
<gene>
    <name evidence="8" type="ORF">B6N60_03931</name>
</gene>
<dbReference type="InterPro" id="IPR005490">
    <property type="entry name" value="LD_TPept_cat_dom"/>
</dbReference>
<dbReference type="Gene3D" id="2.40.440.10">
    <property type="entry name" value="L,D-transpeptidase catalytic domain-like"/>
    <property type="match status" value="1"/>
</dbReference>
<dbReference type="CDD" id="cd16913">
    <property type="entry name" value="YkuD_like"/>
    <property type="match status" value="1"/>
</dbReference>
<feature type="active site" description="Nucleophile" evidence="6">
    <location>
        <position position="148"/>
    </location>
</feature>
<protein>
    <recommendedName>
        <fullName evidence="7">L,D-TPase catalytic domain-containing protein</fullName>
    </recommendedName>
</protein>
<organism evidence="8 9">
    <name type="scientific">Richelia sinica FACHB-800</name>
    <dbReference type="NCBI Taxonomy" id="1357546"/>
    <lineage>
        <taxon>Bacteria</taxon>
        <taxon>Bacillati</taxon>
        <taxon>Cyanobacteriota</taxon>
        <taxon>Cyanophyceae</taxon>
        <taxon>Nostocales</taxon>
        <taxon>Nostocaceae</taxon>
        <taxon>Richelia</taxon>
    </lineage>
</organism>
<keyword evidence="3 6" id="KW-0133">Cell shape</keyword>
<dbReference type="EMBL" id="CP021056">
    <property type="protein sequence ID" value="QXE25218.1"/>
    <property type="molecule type" value="Genomic_DNA"/>
</dbReference>
<dbReference type="GO" id="GO:0071972">
    <property type="term" value="F:peptidoglycan L,D-transpeptidase activity"/>
    <property type="evidence" value="ECO:0007669"/>
    <property type="project" value="TreeGrafter"/>
</dbReference>
<evidence type="ECO:0000256" key="2">
    <source>
        <dbReference type="ARBA" id="ARBA00022679"/>
    </source>
</evidence>
<dbReference type="GO" id="GO:0018104">
    <property type="term" value="P:peptidoglycan-protein cross-linking"/>
    <property type="evidence" value="ECO:0007669"/>
    <property type="project" value="TreeGrafter"/>
</dbReference>
<dbReference type="GO" id="GO:0016740">
    <property type="term" value="F:transferase activity"/>
    <property type="evidence" value="ECO:0007669"/>
    <property type="project" value="UniProtKB-KW"/>
</dbReference>